<dbReference type="PIRSF" id="PIRSF020623">
    <property type="entry name" value="PaaX"/>
    <property type="match status" value="1"/>
</dbReference>
<dbReference type="Pfam" id="PF08223">
    <property type="entry name" value="PaaX_C"/>
    <property type="match status" value="1"/>
</dbReference>
<comment type="caution">
    <text evidence="3">The sequence shown here is derived from an EMBL/GenBank/DDBJ whole genome shotgun (WGS) entry which is preliminary data.</text>
</comment>
<sequence>MSIEKQILYLLSKVDQMEGKEIIKIYESMNYLPQTVRNTFTKLKKEHYIVATDRSTYRITPTGQKSIESLYSKVNYYNQTWDEKWYMVLTEIPETNRKKRDAFRKGLIELGFGQLYKSVYINPWNKTEAVIHLIDTLEIDPYVTMLVTNQFILNDIGTIGSRGTNISTNIWNINEIDLLYKERLEWFYNEIEPKVDKYTKDPSRHSLELFICYLKMIEAMDDLLTLDPMLPPQFVPPNWVGTIAISTFEKTLVKIKNNIDNDSAYSPFLQEGEQAF</sequence>
<dbReference type="RefSeq" id="WP_322448375.1">
    <property type="nucleotide sequence ID" value="NZ_JAXOFX010000019.1"/>
</dbReference>
<keyword evidence="4" id="KW-1185">Reference proteome</keyword>
<dbReference type="Gene3D" id="1.10.10.10">
    <property type="entry name" value="Winged helix-like DNA-binding domain superfamily/Winged helix DNA-binding domain"/>
    <property type="match status" value="1"/>
</dbReference>
<feature type="domain" description="Transcriptional repressor PaaX-like C-terminal" evidence="1">
    <location>
        <begin position="171"/>
        <end position="255"/>
    </location>
</feature>
<dbReference type="InterPro" id="IPR048846">
    <property type="entry name" value="PaaX-like_central"/>
</dbReference>
<proteinExistence type="predicted"/>
<dbReference type="EMBL" id="JAXOFX010000019">
    <property type="protein sequence ID" value="MDZ5474084.1"/>
    <property type="molecule type" value="Genomic_DNA"/>
</dbReference>
<gene>
    <name evidence="3" type="ORF">SM124_20380</name>
</gene>
<evidence type="ECO:0000313" key="3">
    <source>
        <dbReference type="EMBL" id="MDZ5474084.1"/>
    </source>
</evidence>
<dbReference type="InterPro" id="IPR013225">
    <property type="entry name" value="PaaX_C"/>
</dbReference>
<evidence type="ECO:0000313" key="4">
    <source>
        <dbReference type="Proteomes" id="UP001290455"/>
    </source>
</evidence>
<evidence type="ECO:0000259" key="2">
    <source>
        <dbReference type="Pfam" id="PF20803"/>
    </source>
</evidence>
<reference evidence="3 4" key="1">
    <citation type="submission" date="2023-11" db="EMBL/GenBank/DDBJ databases">
        <title>Bacillus jintuensis, isolated from a mudflat on the Beibu Gulf coast.</title>
        <authorList>
            <person name="Li M."/>
        </authorList>
    </citation>
    <scope>NUCLEOTIDE SEQUENCE [LARGE SCALE GENOMIC DNA]</scope>
    <source>
        <strain evidence="3 4">31A1R</strain>
    </source>
</reference>
<protein>
    <submittedName>
        <fullName evidence="3">PaaX family transcriptional regulator C-terminal domain-containing protein</fullName>
    </submittedName>
</protein>
<organism evidence="3 4">
    <name type="scientific">Robertmurraya mangrovi</name>
    <dbReference type="NCBI Taxonomy" id="3098077"/>
    <lineage>
        <taxon>Bacteria</taxon>
        <taxon>Bacillati</taxon>
        <taxon>Bacillota</taxon>
        <taxon>Bacilli</taxon>
        <taxon>Bacillales</taxon>
        <taxon>Bacillaceae</taxon>
        <taxon>Robertmurraya</taxon>
    </lineage>
</organism>
<dbReference type="Proteomes" id="UP001290455">
    <property type="component" value="Unassembled WGS sequence"/>
</dbReference>
<dbReference type="PANTHER" id="PTHR30319:SF1">
    <property type="entry name" value="TRANSCRIPTIONAL REPRESSOR PAAX"/>
    <property type="match status" value="1"/>
</dbReference>
<name>A0ABU5J3W2_9BACI</name>
<dbReference type="InterPro" id="IPR036390">
    <property type="entry name" value="WH_DNA-bd_sf"/>
</dbReference>
<feature type="domain" description="Transcriptional repressor PaaX-like central Cas2-like" evidence="2">
    <location>
        <begin position="79"/>
        <end position="149"/>
    </location>
</feature>
<dbReference type="Gene3D" id="3.30.70.2650">
    <property type="match status" value="1"/>
</dbReference>
<accession>A0ABU5J3W2</accession>
<dbReference type="InterPro" id="IPR011965">
    <property type="entry name" value="PaaX_trns_reg"/>
</dbReference>
<dbReference type="SUPFAM" id="SSF46785">
    <property type="entry name" value="Winged helix' DNA-binding domain"/>
    <property type="match status" value="1"/>
</dbReference>
<dbReference type="Pfam" id="PF20803">
    <property type="entry name" value="PaaX_M"/>
    <property type="match status" value="1"/>
</dbReference>
<dbReference type="PANTHER" id="PTHR30319">
    <property type="entry name" value="PHENYLACETIC ACID REGULATOR-RELATED TRANSCRIPTIONAL REPRESSOR"/>
    <property type="match status" value="1"/>
</dbReference>
<evidence type="ECO:0000259" key="1">
    <source>
        <dbReference type="Pfam" id="PF08223"/>
    </source>
</evidence>
<dbReference type="InterPro" id="IPR036388">
    <property type="entry name" value="WH-like_DNA-bd_sf"/>
</dbReference>